<feature type="non-terminal residue" evidence="1">
    <location>
        <position position="1"/>
    </location>
</feature>
<evidence type="ECO:0000313" key="1">
    <source>
        <dbReference type="EMBL" id="CAJ1402178.1"/>
    </source>
</evidence>
<dbReference type="Proteomes" id="UP001178507">
    <property type="component" value="Unassembled WGS sequence"/>
</dbReference>
<proteinExistence type="predicted"/>
<evidence type="ECO:0000313" key="2">
    <source>
        <dbReference type="Proteomes" id="UP001178507"/>
    </source>
</evidence>
<comment type="caution">
    <text evidence="1">The sequence shown here is derived from an EMBL/GenBank/DDBJ whole genome shotgun (WGS) entry which is preliminary data.</text>
</comment>
<sequence>SGYIRDLLGTEYMVYDLLLAPADFGQTAMARPRLFTVAYRKDKVHVVTRPEHVLQEICRVVHANIDKHLSIADYCSFTPVDVLLKEENRLRARMKLPAVTHVSDDWSPVLSTFEARTALSLAISYT</sequence>
<protein>
    <submittedName>
        <fullName evidence="1">Uncharacterized protein</fullName>
    </submittedName>
</protein>
<gene>
    <name evidence="1" type="ORF">EVOR1521_LOCUS25125</name>
</gene>
<dbReference type="EMBL" id="CAUJNA010003442">
    <property type="protein sequence ID" value="CAJ1402178.1"/>
    <property type="molecule type" value="Genomic_DNA"/>
</dbReference>
<reference evidence="1" key="1">
    <citation type="submission" date="2023-08" db="EMBL/GenBank/DDBJ databases">
        <authorList>
            <person name="Chen Y."/>
            <person name="Shah S."/>
            <person name="Dougan E. K."/>
            <person name="Thang M."/>
            <person name="Chan C."/>
        </authorList>
    </citation>
    <scope>NUCLEOTIDE SEQUENCE</scope>
</reference>
<accession>A0AA36JBW7</accession>
<organism evidence="1 2">
    <name type="scientific">Effrenium voratum</name>
    <dbReference type="NCBI Taxonomy" id="2562239"/>
    <lineage>
        <taxon>Eukaryota</taxon>
        <taxon>Sar</taxon>
        <taxon>Alveolata</taxon>
        <taxon>Dinophyceae</taxon>
        <taxon>Suessiales</taxon>
        <taxon>Symbiodiniaceae</taxon>
        <taxon>Effrenium</taxon>
    </lineage>
</organism>
<keyword evidence="2" id="KW-1185">Reference proteome</keyword>
<dbReference type="AlphaFoldDB" id="A0AA36JBW7"/>
<name>A0AA36JBW7_9DINO</name>